<organism evidence="3 4">
    <name type="scientific">Gordonia alkaliphila</name>
    <dbReference type="NCBI Taxonomy" id="1053547"/>
    <lineage>
        <taxon>Bacteria</taxon>
        <taxon>Bacillati</taxon>
        <taxon>Actinomycetota</taxon>
        <taxon>Actinomycetes</taxon>
        <taxon>Mycobacteriales</taxon>
        <taxon>Gordoniaceae</taxon>
        <taxon>Gordonia</taxon>
    </lineage>
</organism>
<evidence type="ECO:0000256" key="1">
    <source>
        <dbReference type="SAM" id="Phobius"/>
    </source>
</evidence>
<protein>
    <submittedName>
        <fullName evidence="3">PH domain-containing protein</fullName>
    </submittedName>
</protein>
<keyword evidence="1" id="KW-1133">Transmembrane helix</keyword>
<feature type="domain" description="Low molecular weight protein antigen 6 PH" evidence="2">
    <location>
        <begin position="62"/>
        <end position="132"/>
    </location>
</feature>
<gene>
    <name evidence="3" type="ORF">GCM10023217_14360</name>
</gene>
<feature type="transmembrane region" description="Helical" evidence="1">
    <location>
        <begin position="45"/>
        <end position="63"/>
    </location>
</feature>
<proteinExistence type="predicted"/>
<accession>A0ABP8Z446</accession>
<sequence length="155" mass="16957">MSDSAASRLAPAPTNAMFKISGLAYLTVLVTVMLIVMMIGVSPAWWSWTVILPIVQIWWIARVRTEADENGLRAMHLFRTDSISWDEIAGLRFPKWTTTRAVRPDGTTVRLPAVTFADLPVISAVSGGRVPDPYAAAERAELEAQLAADSDDDTV</sequence>
<keyword evidence="1" id="KW-0472">Membrane</keyword>
<feature type="transmembrane region" description="Helical" evidence="1">
    <location>
        <begin position="20"/>
        <end position="39"/>
    </location>
</feature>
<dbReference type="RefSeq" id="WP_345312953.1">
    <property type="nucleotide sequence ID" value="NZ_BAABIE010000005.1"/>
</dbReference>
<evidence type="ECO:0000313" key="3">
    <source>
        <dbReference type="EMBL" id="GAA4746021.1"/>
    </source>
</evidence>
<dbReference type="InterPro" id="IPR019692">
    <property type="entry name" value="CFP-6_PH"/>
</dbReference>
<evidence type="ECO:0000313" key="4">
    <source>
        <dbReference type="Proteomes" id="UP001500822"/>
    </source>
</evidence>
<evidence type="ECO:0000259" key="2">
    <source>
        <dbReference type="Pfam" id="PF10756"/>
    </source>
</evidence>
<dbReference type="Proteomes" id="UP001500822">
    <property type="component" value="Unassembled WGS sequence"/>
</dbReference>
<name>A0ABP8Z446_9ACTN</name>
<dbReference type="Pfam" id="PF10756">
    <property type="entry name" value="bPH_6"/>
    <property type="match status" value="1"/>
</dbReference>
<keyword evidence="1" id="KW-0812">Transmembrane</keyword>
<comment type="caution">
    <text evidence="3">The sequence shown here is derived from an EMBL/GenBank/DDBJ whole genome shotgun (WGS) entry which is preliminary data.</text>
</comment>
<dbReference type="EMBL" id="BAABIE010000005">
    <property type="protein sequence ID" value="GAA4746021.1"/>
    <property type="molecule type" value="Genomic_DNA"/>
</dbReference>
<reference evidence="4" key="1">
    <citation type="journal article" date="2019" name="Int. J. Syst. Evol. Microbiol.">
        <title>The Global Catalogue of Microorganisms (GCM) 10K type strain sequencing project: providing services to taxonomists for standard genome sequencing and annotation.</title>
        <authorList>
            <consortium name="The Broad Institute Genomics Platform"/>
            <consortium name="The Broad Institute Genome Sequencing Center for Infectious Disease"/>
            <person name="Wu L."/>
            <person name="Ma J."/>
        </authorList>
    </citation>
    <scope>NUCLEOTIDE SEQUENCE [LARGE SCALE GENOMIC DNA]</scope>
    <source>
        <strain evidence="4">JCM 18077</strain>
    </source>
</reference>
<keyword evidence="4" id="KW-1185">Reference proteome</keyword>